<dbReference type="InterPro" id="IPR052022">
    <property type="entry name" value="26kDa_periplasmic_antigen"/>
</dbReference>
<feature type="chain" id="PRO_5043472597" description="SIMPL domain-containing protein" evidence="1">
    <location>
        <begin position="29"/>
        <end position="268"/>
    </location>
</feature>
<name>A0AAV3TX34_9ALTE</name>
<dbReference type="InterPro" id="IPR007497">
    <property type="entry name" value="SIMPL/DUF541"/>
</dbReference>
<dbReference type="PANTHER" id="PTHR34387:SF2">
    <property type="entry name" value="SLR1258 PROTEIN"/>
    <property type="match status" value="1"/>
</dbReference>
<dbReference type="EMBL" id="BAABLX010000003">
    <property type="protein sequence ID" value="GAA4931059.1"/>
    <property type="molecule type" value="Genomic_DNA"/>
</dbReference>
<keyword evidence="1" id="KW-0732">Signal</keyword>
<reference evidence="3" key="1">
    <citation type="journal article" date="2019" name="Int. J. Syst. Evol. Microbiol.">
        <title>The Global Catalogue of Microorganisms (GCM) 10K type strain sequencing project: providing services to taxonomists for standard genome sequencing and annotation.</title>
        <authorList>
            <consortium name="The Broad Institute Genomics Platform"/>
            <consortium name="The Broad Institute Genome Sequencing Center for Infectious Disease"/>
            <person name="Wu L."/>
            <person name="Ma J."/>
        </authorList>
    </citation>
    <scope>NUCLEOTIDE SEQUENCE [LARGE SCALE GENOMIC DNA]</scope>
    <source>
        <strain evidence="3">JCM 19134</strain>
    </source>
</reference>
<dbReference type="Proteomes" id="UP001409585">
    <property type="component" value="Unassembled WGS sequence"/>
</dbReference>
<feature type="signal peptide" evidence="1">
    <location>
        <begin position="1"/>
        <end position="28"/>
    </location>
</feature>
<organism evidence="2 3">
    <name type="scientific">Halioxenophilus aromaticivorans</name>
    <dbReference type="NCBI Taxonomy" id="1306992"/>
    <lineage>
        <taxon>Bacteria</taxon>
        <taxon>Pseudomonadati</taxon>
        <taxon>Pseudomonadota</taxon>
        <taxon>Gammaproteobacteria</taxon>
        <taxon>Alteromonadales</taxon>
        <taxon>Alteromonadaceae</taxon>
        <taxon>Halioxenophilus</taxon>
    </lineage>
</organism>
<sequence length="268" mass="29578">MNRATKPFAKRHLWVAAMMAVVPAWAVAQTELKGSPEELRNFLHPTENIVTLTAEAEEVAYSDQAIVSLVVKTEDDELAVAIEKNSQLRSQIHTALLDAAIENKHINNSKFSSSPQYGWFGKQPDSYEVVNRVAITLSQEEQLKTVASLVDKFPEVSLASTEFSHTKKDDSLAKVKEQALSKIMMQKMLYEDSLNVTLVPVNFRDQRVHYAATRGAIALEEAVVSSVMSKAATREADGYAGSAPAATSFDETKYTANIAVDFKVQPKQ</sequence>
<accession>A0AAV3TX34</accession>
<comment type="caution">
    <text evidence="2">The sequence shown here is derived from an EMBL/GenBank/DDBJ whole genome shotgun (WGS) entry which is preliminary data.</text>
</comment>
<dbReference type="Pfam" id="PF04402">
    <property type="entry name" value="SIMPL"/>
    <property type="match status" value="1"/>
</dbReference>
<dbReference type="Gene3D" id="3.30.110.170">
    <property type="entry name" value="Protein of unknown function (DUF541), domain 1"/>
    <property type="match status" value="1"/>
</dbReference>
<dbReference type="GO" id="GO:0006974">
    <property type="term" value="P:DNA damage response"/>
    <property type="evidence" value="ECO:0007669"/>
    <property type="project" value="TreeGrafter"/>
</dbReference>
<keyword evidence="3" id="KW-1185">Reference proteome</keyword>
<evidence type="ECO:0000256" key="1">
    <source>
        <dbReference type="SAM" id="SignalP"/>
    </source>
</evidence>
<dbReference type="PANTHER" id="PTHR34387">
    <property type="entry name" value="SLR1258 PROTEIN"/>
    <property type="match status" value="1"/>
</dbReference>
<dbReference type="AlphaFoldDB" id="A0AAV3TX34"/>
<dbReference type="RefSeq" id="WP_345416228.1">
    <property type="nucleotide sequence ID" value="NZ_AP031496.1"/>
</dbReference>
<protein>
    <recommendedName>
        <fullName evidence="4">SIMPL domain-containing protein</fullName>
    </recommendedName>
</protein>
<dbReference type="Gene3D" id="3.30.70.2970">
    <property type="entry name" value="Protein of unknown function (DUF541), domain 2"/>
    <property type="match status" value="1"/>
</dbReference>
<evidence type="ECO:0008006" key="4">
    <source>
        <dbReference type="Google" id="ProtNLM"/>
    </source>
</evidence>
<evidence type="ECO:0000313" key="2">
    <source>
        <dbReference type="EMBL" id="GAA4931059.1"/>
    </source>
</evidence>
<proteinExistence type="predicted"/>
<gene>
    <name evidence="2" type="ORF">GCM10025791_03940</name>
</gene>
<evidence type="ECO:0000313" key="3">
    <source>
        <dbReference type="Proteomes" id="UP001409585"/>
    </source>
</evidence>